<proteinExistence type="predicted"/>
<sequence>MQDWNVVLSVNERGFQEALRKLRIFGPVSKTRFFNVLVMRVDNVPYLLEALRAWNDEDPHFLSFLSRLIPVTRTFVFQTPAEFESRAREAVLEWAAALGGRSFHVRMHRRGFRGSLSSPDEERFLDRALLERLEQGGNPGRISFDSPDIIIALETVEQRAGLSLWTREELQRYPFIRLD</sequence>
<evidence type="ECO:0000313" key="3">
    <source>
        <dbReference type="Proteomes" id="UP000705867"/>
    </source>
</evidence>
<dbReference type="Proteomes" id="UP000705867">
    <property type="component" value="Unassembled WGS sequence"/>
</dbReference>
<name>A0A953JD78_9BACT</name>
<protein>
    <recommendedName>
        <fullName evidence="1">THUMP domain-containing protein</fullName>
    </recommendedName>
</protein>
<dbReference type="EMBL" id="JAIOIV010000115">
    <property type="protein sequence ID" value="MBZ0157454.1"/>
    <property type="molecule type" value="Genomic_DNA"/>
</dbReference>
<dbReference type="InterPro" id="IPR004114">
    <property type="entry name" value="THUMP_dom"/>
</dbReference>
<feature type="domain" description="THUMP" evidence="1">
    <location>
        <begin position="67"/>
        <end position="166"/>
    </location>
</feature>
<dbReference type="SUPFAM" id="SSF143437">
    <property type="entry name" value="THUMP domain-like"/>
    <property type="match status" value="1"/>
</dbReference>
<reference evidence="2" key="2">
    <citation type="submission" date="2021-08" db="EMBL/GenBank/DDBJ databases">
        <authorList>
            <person name="Dalcin Martins P."/>
        </authorList>
    </citation>
    <scope>NUCLEOTIDE SEQUENCE</scope>
    <source>
        <strain evidence="2">MAG_39</strain>
    </source>
</reference>
<gene>
    <name evidence="2" type="ORF">K8I29_14750</name>
</gene>
<dbReference type="GO" id="GO:0003723">
    <property type="term" value="F:RNA binding"/>
    <property type="evidence" value="ECO:0007669"/>
    <property type="project" value="InterPro"/>
</dbReference>
<evidence type="ECO:0000313" key="2">
    <source>
        <dbReference type="EMBL" id="MBZ0157454.1"/>
    </source>
</evidence>
<reference evidence="2" key="1">
    <citation type="journal article" date="2021" name="bioRxiv">
        <title>Unraveling nitrogen, sulfur and carbon metabolic pathways and microbial community transcriptional responses to substrate deprivation and toxicity stresses in a bioreactor mimicking anoxic brackish coastal sediment conditions.</title>
        <authorList>
            <person name="Martins P.D."/>
            <person name="Echeveste M.J."/>
            <person name="Arshad A."/>
            <person name="Kurth J."/>
            <person name="Ouboter H."/>
            <person name="Jetten M.S.M."/>
            <person name="Welte C.U."/>
        </authorList>
    </citation>
    <scope>NUCLEOTIDE SEQUENCE</scope>
    <source>
        <strain evidence="2">MAG_39</strain>
    </source>
</reference>
<evidence type="ECO:0000259" key="1">
    <source>
        <dbReference type="SMART" id="SM00981"/>
    </source>
</evidence>
<dbReference type="SMART" id="SM00981">
    <property type="entry name" value="THUMP"/>
    <property type="match status" value="1"/>
</dbReference>
<comment type="caution">
    <text evidence="2">The sequence shown here is derived from an EMBL/GenBank/DDBJ whole genome shotgun (WGS) entry which is preliminary data.</text>
</comment>
<dbReference type="Gene3D" id="3.30.2130.30">
    <property type="match status" value="1"/>
</dbReference>
<dbReference type="AlphaFoldDB" id="A0A953JD78"/>
<accession>A0A953JD78</accession>
<organism evidence="2 3">
    <name type="scientific">Candidatus Nitrobium versatile</name>
    <dbReference type="NCBI Taxonomy" id="2884831"/>
    <lineage>
        <taxon>Bacteria</taxon>
        <taxon>Pseudomonadati</taxon>
        <taxon>Nitrospirota</taxon>
        <taxon>Nitrospiria</taxon>
        <taxon>Nitrospirales</taxon>
        <taxon>Nitrospiraceae</taxon>
        <taxon>Candidatus Nitrobium</taxon>
    </lineage>
</organism>